<reference evidence="2 3" key="1">
    <citation type="submission" date="2024-04" db="EMBL/GenBank/DDBJ databases">
        <authorList>
            <person name="Fracassetti M."/>
        </authorList>
    </citation>
    <scope>NUCLEOTIDE SEQUENCE [LARGE SCALE GENOMIC DNA]</scope>
</reference>
<feature type="compositionally biased region" description="Polar residues" evidence="1">
    <location>
        <begin position="1"/>
        <end position="12"/>
    </location>
</feature>
<feature type="region of interest" description="Disordered" evidence="1">
    <location>
        <begin position="1"/>
        <end position="37"/>
    </location>
</feature>
<proteinExistence type="predicted"/>
<gene>
    <name evidence="2" type="ORF">LTRI10_LOCUS29516</name>
</gene>
<protein>
    <submittedName>
        <fullName evidence="2">Uncharacterized protein</fullName>
    </submittedName>
</protein>
<organism evidence="2 3">
    <name type="scientific">Linum trigynum</name>
    <dbReference type="NCBI Taxonomy" id="586398"/>
    <lineage>
        <taxon>Eukaryota</taxon>
        <taxon>Viridiplantae</taxon>
        <taxon>Streptophyta</taxon>
        <taxon>Embryophyta</taxon>
        <taxon>Tracheophyta</taxon>
        <taxon>Spermatophyta</taxon>
        <taxon>Magnoliopsida</taxon>
        <taxon>eudicotyledons</taxon>
        <taxon>Gunneridae</taxon>
        <taxon>Pentapetalae</taxon>
        <taxon>rosids</taxon>
        <taxon>fabids</taxon>
        <taxon>Malpighiales</taxon>
        <taxon>Linaceae</taxon>
        <taxon>Linum</taxon>
    </lineage>
</organism>
<accession>A0AAV2ERL4</accession>
<evidence type="ECO:0000313" key="2">
    <source>
        <dbReference type="EMBL" id="CAL1388591.1"/>
    </source>
</evidence>
<name>A0AAV2ERL4_9ROSI</name>
<dbReference type="EMBL" id="OZ034818">
    <property type="protein sequence ID" value="CAL1388591.1"/>
    <property type="molecule type" value="Genomic_DNA"/>
</dbReference>
<dbReference type="AlphaFoldDB" id="A0AAV2ERL4"/>
<dbReference type="Proteomes" id="UP001497516">
    <property type="component" value="Chromosome 5"/>
</dbReference>
<keyword evidence="3" id="KW-1185">Reference proteome</keyword>
<evidence type="ECO:0000313" key="3">
    <source>
        <dbReference type="Proteomes" id="UP001497516"/>
    </source>
</evidence>
<sequence length="76" mass="8534">MDWRQSRWNKQSTAKKVKKKKKDDERSASGVSLVPAAKSDAGTQQLNFFASHHPRFDLLKPPPSISQQELLSPSSV</sequence>
<evidence type="ECO:0000256" key="1">
    <source>
        <dbReference type="SAM" id="MobiDB-lite"/>
    </source>
</evidence>